<dbReference type="RefSeq" id="WP_129436606.1">
    <property type="nucleotide sequence ID" value="NZ_SBKO01000006.1"/>
</dbReference>
<dbReference type="AlphaFoldDB" id="A0A4Q1K055"/>
<protein>
    <submittedName>
        <fullName evidence="3">DUF4369 domain-containing protein</fullName>
    </submittedName>
</protein>
<sequence>MKKLVVIALAIVAVSCNGIIGNGYTITGEIAGLADGTKVFLEKQDDKTGMPITVDTVKVEKGKFTFEGDAKDVVLHGVRFENIPNAGFALFVEKGDIKAKINKDSIGNAVVSGTYNNEELSKYIVDNNKMQKKFIDFQQKNMEIYKAAEAKKDTVTLKKLNDQIMVFQKERVEYNTNYVEKNTKSMLTPILLQGFFSTPNPDLAKVKKYYEALDKSVKESVMGKKVATQIAEFEKNLNPTAAKK</sequence>
<comment type="caution">
    <text evidence="3">The sequence shown here is derived from an EMBL/GenBank/DDBJ whole genome shotgun (WGS) entry which is preliminary data.</text>
</comment>
<keyword evidence="1" id="KW-0732">Signal</keyword>
<evidence type="ECO:0000259" key="2">
    <source>
        <dbReference type="Pfam" id="PF14289"/>
    </source>
</evidence>
<keyword evidence="4" id="KW-1185">Reference proteome</keyword>
<dbReference type="InterPro" id="IPR025380">
    <property type="entry name" value="DUF4369"/>
</dbReference>
<reference evidence="4" key="1">
    <citation type="submission" date="2019-01" db="EMBL/GenBank/DDBJ databases">
        <title>Cytophagaceae bacterium strain CAR-16.</title>
        <authorList>
            <person name="Chen W.-M."/>
        </authorList>
    </citation>
    <scope>NUCLEOTIDE SEQUENCE [LARGE SCALE GENOMIC DNA]</scope>
    <source>
        <strain evidence="4">LLJ-11</strain>
    </source>
</reference>
<proteinExistence type="predicted"/>
<evidence type="ECO:0000313" key="4">
    <source>
        <dbReference type="Proteomes" id="UP000290283"/>
    </source>
</evidence>
<dbReference type="Pfam" id="PF14289">
    <property type="entry name" value="DUF4369"/>
    <property type="match status" value="1"/>
</dbReference>
<dbReference type="Proteomes" id="UP000290283">
    <property type="component" value="Unassembled WGS sequence"/>
</dbReference>
<dbReference type="PROSITE" id="PS51257">
    <property type="entry name" value="PROKAR_LIPOPROTEIN"/>
    <property type="match status" value="1"/>
</dbReference>
<gene>
    <name evidence="3" type="ORF">EQG63_11965</name>
</gene>
<evidence type="ECO:0000313" key="3">
    <source>
        <dbReference type="EMBL" id="RXR16328.1"/>
    </source>
</evidence>
<feature type="domain" description="DUF4369" evidence="2">
    <location>
        <begin position="24"/>
        <end position="120"/>
    </location>
</feature>
<dbReference type="EMBL" id="SBKO01000006">
    <property type="protein sequence ID" value="RXR16328.1"/>
    <property type="molecule type" value="Genomic_DNA"/>
</dbReference>
<dbReference type="OrthoDB" id="1069091at2"/>
<accession>A0A4Q1K055</accession>
<name>A0A4Q1K055_9FLAO</name>
<organism evidence="3 4">
    <name type="scientific">Flavobacterium amnicola</name>
    <dbReference type="NCBI Taxonomy" id="2506422"/>
    <lineage>
        <taxon>Bacteria</taxon>
        <taxon>Pseudomonadati</taxon>
        <taxon>Bacteroidota</taxon>
        <taxon>Flavobacteriia</taxon>
        <taxon>Flavobacteriales</taxon>
        <taxon>Flavobacteriaceae</taxon>
        <taxon>Flavobacterium</taxon>
    </lineage>
</organism>
<feature type="chain" id="PRO_5020871294" evidence="1">
    <location>
        <begin position="19"/>
        <end position="244"/>
    </location>
</feature>
<feature type="signal peptide" evidence="1">
    <location>
        <begin position="1"/>
        <end position="18"/>
    </location>
</feature>
<evidence type="ECO:0000256" key="1">
    <source>
        <dbReference type="SAM" id="SignalP"/>
    </source>
</evidence>